<protein>
    <submittedName>
        <fullName evidence="1">Uncharacterized protein</fullName>
    </submittedName>
</protein>
<evidence type="ECO:0000313" key="2">
    <source>
        <dbReference type="Proteomes" id="UP001286313"/>
    </source>
</evidence>
<comment type="caution">
    <text evidence="1">The sequence shown here is derived from an EMBL/GenBank/DDBJ whole genome shotgun (WGS) entry which is preliminary data.</text>
</comment>
<proteinExistence type="predicted"/>
<dbReference type="Proteomes" id="UP001286313">
    <property type="component" value="Unassembled WGS sequence"/>
</dbReference>
<sequence length="235" mass="25538">MMVIRRHWVGSLLHPSLLVLVMTVVTGAVVYQVRSGTEYVDQSFEHATSSFLIVFHYIYAVPTDGVLALLECTRACVCTSGCTSSVMFGAQGRCALTKLNRCNTPTQPLFSMPGVQDSMNCCLPTKCLGLATALVLPTAERIMTVPTKTNSVIGLGSYCGRANCAGASCDICSVFCWQLNPQITDGSVESFFYPTGETRAGGVLSYQEQLDRNYTTISLGRSHKILLAILRPREE</sequence>
<gene>
    <name evidence="1" type="ORF">Pcinc_014177</name>
</gene>
<organism evidence="1 2">
    <name type="scientific">Petrolisthes cinctipes</name>
    <name type="common">Flat porcelain crab</name>
    <dbReference type="NCBI Taxonomy" id="88211"/>
    <lineage>
        <taxon>Eukaryota</taxon>
        <taxon>Metazoa</taxon>
        <taxon>Ecdysozoa</taxon>
        <taxon>Arthropoda</taxon>
        <taxon>Crustacea</taxon>
        <taxon>Multicrustacea</taxon>
        <taxon>Malacostraca</taxon>
        <taxon>Eumalacostraca</taxon>
        <taxon>Eucarida</taxon>
        <taxon>Decapoda</taxon>
        <taxon>Pleocyemata</taxon>
        <taxon>Anomura</taxon>
        <taxon>Galatheoidea</taxon>
        <taxon>Porcellanidae</taxon>
        <taxon>Petrolisthes</taxon>
    </lineage>
</organism>
<dbReference type="AlphaFoldDB" id="A0AAE1FYD7"/>
<dbReference type="EMBL" id="JAWQEG010001220">
    <property type="protein sequence ID" value="KAK3881402.1"/>
    <property type="molecule type" value="Genomic_DNA"/>
</dbReference>
<keyword evidence="2" id="KW-1185">Reference proteome</keyword>
<name>A0AAE1FYD7_PETCI</name>
<evidence type="ECO:0000313" key="1">
    <source>
        <dbReference type="EMBL" id="KAK3881402.1"/>
    </source>
</evidence>
<accession>A0AAE1FYD7</accession>
<reference evidence="1" key="1">
    <citation type="submission" date="2023-10" db="EMBL/GenBank/DDBJ databases">
        <title>Genome assemblies of two species of porcelain crab, Petrolisthes cinctipes and Petrolisthes manimaculis (Anomura: Porcellanidae).</title>
        <authorList>
            <person name="Angst P."/>
        </authorList>
    </citation>
    <scope>NUCLEOTIDE SEQUENCE</scope>
    <source>
        <strain evidence="1">PB745_01</strain>
        <tissue evidence="1">Gill</tissue>
    </source>
</reference>